<dbReference type="Pfam" id="PF00940">
    <property type="entry name" value="RNA_pol"/>
    <property type="match status" value="1"/>
</dbReference>
<comment type="similarity">
    <text evidence="2">Belongs to the phage and mitochondrial RNA polymerase family.</text>
</comment>
<evidence type="ECO:0000256" key="4">
    <source>
        <dbReference type="ARBA" id="ARBA00022478"/>
    </source>
</evidence>
<evidence type="ECO:0000313" key="13">
    <source>
        <dbReference type="Proteomes" id="UP000803884"/>
    </source>
</evidence>
<evidence type="ECO:0000256" key="2">
    <source>
        <dbReference type="ARBA" id="ARBA00009493"/>
    </source>
</evidence>
<evidence type="ECO:0000256" key="5">
    <source>
        <dbReference type="ARBA" id="ARBA00022679"/>
    </source>
</evidence>
<keyword evidence="7" id="KW-0809">Transit peptide</keyword>
<organism evidence="12 13">
    <name type="scientific">Cladosporium halotolerans</name>
    <dbReference type="NCBI Taxonomy" id="1052096"/>
    <lineage>
        <taxon>Eukaryota</taxon>
        <taxon>Fungi</taxon>
        <taxon>Dikarya</taxon>
        <taxon>Ascomycota</taxon>
        <taxon>Pezizomycotina</taxon>
        <taxon>Dothideomycetes</taxon>
        <taxon>Dothideomycetidae</taxon>
        <taxon>Cladosporiales</taxon>
        <taxon>Cladosporiaceae</taxon>
        <taxon>Cladosporium</taxon>
    </lineage>
</organism>
<dbReference type="PANTHER" id="PTHR10102:SF0">
    <property type="entry name" value="DNA-DIRECTED RNA POLYMERASE, MITOCHONDRIAL"/>
    <property type="match status" value="1"/>
</dbReference>
<dbReference type="Proteomes" id="UP000803884">
    <property type="component" value="Unassembled WGS sequence"/>
</dbReference>
<dbReference type="FunFam" id="1.10.287.280:FF:000001">
    <property type="entry name" value="DNA-directed RNA polymerase"/>
    <property type="match status" value="1"/>
</dbReference>
<dbReference type="GO" id="GO:0003899">
    <property type="term" value="F:DNA-directed RNA polymerase activity"/>
    <property type="evidence" value="ECO:0007669"/>
    <property type="project" value="UniProtKB-EC"/>
</dbReference>
<dbReference type="PANTHER" id="PTHR10102">
    <property type="entry name" value="DNA-DIRECTED RNA POLYMERASE, MITOCHONDRIAL"/>
    <property type="match status" value="1"/>
</dbReference>
<dbReference type="Gene3D" id="1.10.150.20">
    <property type="entry name" value="5' to 3' exonuclease, C-terminal subdomain"/>
    <property type="match status" value="1"/>
</dbReference>
<evidence type="ECO:0000256" key="3">
    <source>
        <dbReference type="ARBA" id="ARBA00012418"/>
    </source>
</evidence>
<dbReference type="SUPFAM" id="SSF56672">
    <property type="entry name" value="DNA/RNA polymerases"/>
    <property type="match status" value="1"/>
</dbReference>
<protein>
    <recommendedName>
        <fullName evidence="3">DNA-directed RNA polymerase</fullName>
        <ecNumber evidence="3">2.7.7.6</ecNumber>
    </recommendedName>
</protein>
<dbReference type="EC" id="2.7.7.6" evidence="3"/>
<evidence type="ECO:0000313" key="12">
    <source>
        <dbReference type="EMBL" id="KAL1587965.1"/>
    </source>
</evidence>
<dbReference type="InterPro" id="IPR043502">
    <property type="entry name" value="DNA/RNA_pol_sf"/>
</dbReference>
<evidence type="ECO:0000256" key="9">
    <source>
        <dbReference type="ARBA" id="ARBA00048552"/>
    </source>
</evidence>
<dbReference type="SMART" id="SM01311">
    <property type="entry name" value="RPOL_N"/>
    <property type="match status" value="1"/>
</dbReference>
<comment type="function">
    <text evidence="1">DNA-dependent RNA polymerase catalyzes the transcription of DNA into RNA using the four ribonucleoside triphosphates as substrates.</text>
</comment>
<dbReference type="Pfam" id="PF14700">
    <property type="entry name" value="RPOL_N"/>
    <property type="match status" value="1"/>
</dbReference>
<dbReference type="InterPro" id="IPR046950">
    <property type="entry name" value="DNA-dir_Rpol_C_phage-type"/>
</dbReference>
<feature type="region of interest" description="Disordered" evidence="10">
    <location>
        <begin position="38"/>
        <end position="102"/>
    </location>
</feature>
<feature type="compositionally biased region" description="Basic residues" evidence="10">
    <location>
        <begin position="519"/>
        <end position="528"/>
    </location>
</feature>
<feature type="domain" description="DNA-directed RNA polymerase N-terminal" evidence="11">
    <location>
        <begin position="373"/>
        <end position="708"/>
    </location>
</feature>
<reference evidence="12 13" key="1">
    <citation type="journal article" date="2020" name="Microbiol. Resour. Announc.">
        <title>Draft Genome Sequence of a Cladosporium Species Isolated from the Mesophotic Ascidian Didemnum maculosum.</title>
        <authorList>
            <person name="Gioti A."/>
            <person name="Siaperas R."/>
            <person name="Nikolaivits E."/>
            <person name="Le Goff G."/>
            <person name="Ouazzani J."/>
            <person name="Kotoulas G."/>
            <person name="Topakas E."/>
        </authorList>
    </citation>
    <scope>NUCLEOTIDE SEQUENCE [LARGE SCALE GENOMIC DNA]</scope>
    <source>
        <strain evidence="12 13">TM138-S3</strain>
    </source>
</reference>
<dbReference type="GO" id="GO:0001018">
    <property type="term" value="F:mitochondrial promoter sequence-specific DNA binding"/>
    <property type="evidence" value="ECO:0007669"/>
    <property type="project" value="TreeGrafter"/>
</dbReference>
<evidence type="ECO:0000256" key="1">
    <source>
        <dbReference type="ARBA" id="ARBA00004026"/>
    </source>
</evidence>
<dbReference type="Gene3D" id="1.10.1320.10">
    <property type="entry name" value="DNA-directed RNA polymerase, N-terminal domain"/>
    <property type="match status" value="1"/>
</dbReference>
<accession>A0AB34KXD0</accession>
<evidence type="ECO:0000259" key="11">
    <source>
        <dbReference type="SMART" id="SM01311"/>
    </source>
</evidence>
<dbReference type="Gene3D" id="1.10.287.280">
    <property type="match status" value="1"/>
</dbReference>
<evidence type="ECO:0000256" key="7">
    <source>
        <dbReference type="ARBA" id="ARBA00022946"/>
    </source>
</evidence>
<dbReference type="GO" id="GO:0034245">
    <property type="term" value="C:mitochondrial DNA-directed RNA polymerase complex"/>
    <property type="evidence" value="ECO:0007669"/>
    <property type="project" value="TreeGrafter"/>
</dbReference>
<evidence type="ECO:0000256" key="10">
    <source>
        <dbReference type="SAM" id="MobiDB-lite"/>
    </source>
</evidence>
<keyword evidence="8" id="KW-0804">Transcription</keyword>
<evidence type="ECO:0000256" key="8">
    <source>
        <dbReference type="ARBA" id="ARBA00023163"/>
    </source>
</evidence>
<feature type="compositionally biased region" description="Polar residues" evidence="10">
    <location>
        <begin position="38"/>
        <end position="49"/>
    </location>
</feature>
<dbReference type="RefSeq" id="XP_069231070.1">
    <property type="nucleotide sequence ID" value="XM_069371745.1"/>
</dbReference>
<evidence type="ECO:0000256" key="6">
    <source>
        <dbReference type="ARBA" id="ARBA00022695"/>
    </source>
</evidence>
<dbReference type="PROSITE" id="PS00489">
    <property type="entry name" value="RNA_POL_PHAGE_2"/>
    <property type="match status" value="1"/>
</dbReference>
<sequence>MLVRSAGRRQQRHTSRLLASSFAQLSLPWLAPAQLRWSATHSPASTQPSPRARRRSDSKASQQARAHVRHLATSTDQTISRQEHEYQPNGAPLNAFRSPAQDPNIPWDTKNPSEPSMANLRPYSDPVIINNTVKTADPLIKIQNGIVGTSMELLQHLYTTLRVGRMSRAENIIRRLAEQSPLNSPEVLHAHTAYLEELLRHLAASSTAERPKFQRKMQKWFEVEVNSNGIQPDAKILVVMVRAAIRGLQGSQRDRAIRRYAQMASKLGDETYDEVLSSEDYDDNEFTILGAATSEFYEEVEMEEPEVTETEEMDMTQLQRLDKIVIEDLPSVARTDQKGSGLDDIKKSLEAWTRLPALPSTASPEAQRLRAYERQRIMEETSVDIALERWRKEDNELRKLGISTAMQTKPLGALMWQWYSALLPVLEKELEECKKILASTTNVTGHSDRVTYAPYLELLPLRKVAANTILFSMTAMTKGKDRDTDIYCPDTKLASLVMGLGKAIEQECAIDAAKQARLNKARQRRKAKAAASPQNADHAMGKDHNTTTTPDSKPSRPQDVKAIKPFLSWPLDTKAKLGAMLISKLVETAQFPVTREHPRTREKVTQMQPAFLHTMKFTMGKRVGMVMPHPDLQKRLEHEPLGSLIAKRMPMIVEPRPWTSWSEGGYLQYPTPIMRIPIGDKSGKDYFMAAESKGDTKQIYAGLTALGRVPWKLNHHVLKVQIEAWNSGESIANFAPMNPTYEMPEEPEPSTDPGPRRIWLNEIRELENKKTGVHSQRCFQNFQLEIARAFANETLYFPHNMDFRGRAYPIPPYLNHMGADNARGLMMFGEGKELGEVGLRWLKIHLANVAGYDKASLQEREDFTMQHLDDIYDSVKNPLNGRRWWLESEDAWQTLAACYELTAALDSPDPTKYVSHLPTHQDGTCNGLQHYAALGGDKAGAAQVNLEPGDRPADIYTAVANAVKEEVECDAAAGDPVAKMLQGNISRKVVKQPVMTNVYGVTFFGARAQVKKQIVDIFPNLRSHGEVNPGNMSQYIATKIFKSLGSMFKGAQAIQVWLGTCADRISTSLSPEQVEQLTADVQTQVDMKAAGTKGKKVIQRRRDKMLAEQEIKAEKKATSSGGTSIEDKAHLTNAKPLFKSSVTWTTPLRIPVVQPYRSGSSRTVMTNMQKITLQEPQVWDPVSKRKQLQAFPPNFIHSLDATHMMLSALKCNEIGLTFASVHDSFWTHAGDIEKMSVVLRDAFVAMHSEDIIGRLREEFVTRYKDHMYLASVVANSEVGRKIIAFRKDTKSRVGETSEVGLERERMRLIASEDPAERAKGEAMVTPATIWLSGGDATAFTPSPDMGGQKLGELPEDADAVGVSPKDLDAAHDEVSAAEPNAAEDVVDEAGDAEAKSKSRVKGRTTSRSGKTYDRKLYVWLPLTFPEVPAKGDFDVKRLRQSKYFFH</sequence>
<dbReference type="EMBL" id="JAAQHG020000008">
    <property type="protein sequence ID" value="KAL1587965.1"/>
    <property type="molecule type" value="Genomic_DNA"/>
</dbReference>
<feature type="region of interest" description="Disordered" evidence="10">
    <location>
        <begin position="1370"/>
        <end position="1407"/>
    </location>
</feature>
<keyword evidence="13" id="KW-1185">Reference proteome</keyword>
<dbReference type="GO" id="GO:0006390">
    <property type="term" value="P:mitochondrial transcription"/>
    <property type="evidence" value="ECO:0007669"/>
    <property type="project" value="TreeGrafter"/>
</dbReference>
<name>A0AB34KXD0_9PEZI</name>
<keyword evidence="4" id="KW-0240">DNA-directed RNA polymerase</keyword>
<keyword evidence="6" id="KW-0548">Nucleotidyltransferase</keyword>
<feature type="region of interest" description="Disordered" evidence="10">
    <location>
        <begin position="519"/>
        <end position="559"/>
    </location>
</feature>
<dbReference type="InterPro" id="IPR037159">
    <property type="entry name" value="RNA_POL_N_sf"/>
</dbReference>
<proteinExistence type="inferred from homology"/>
<dbReference type="InterPro" id="IPR002092">
    <property type="entry name" value="DNA-dir_Rpol_phage-type"/>
</dbReference>
<dbReference type="InterPro" id="IPR029262">
    <property type="entry name" value="RPOL_N"/>
</dbReference>
<dbReference type="GeneID" id="96004583"/>
<gene>
    <name evidence="12" type="ORF">WHR41_03139</name>
</gene>
<comment type="catalytic activity">
    <reaction evidence="9">
        <text>RNA(n) + a ribonucleoside 5'-triphosphate = RNA(n+1) + diphosphate</text>
        <dbReference type="Rhea" id="RHEA:21248"/>
        <dbReference type="Rhea" id="RHEA-COMP:14527"/>
        <dbReference type="Rhea" id="RHEA-COMP:17342"/>
        <dbReference type="ChEBI" id="CHEBI:33019"/>
        <dbReference type="ChEBI" id="CHEBI:61557"/>
        <dbReference type="ChEBI" id="CHEBI:140395"/>
        <dbReference type="EC" id="2.7.7.6"/>
    </reaction>
</comment>
<keyword evidence="5" id="KW-0808">Transferase</keyword>
<comment type="caution">
    <text evidence="12">The sequence shown here is derived from an EMBL/GenBank/DDBJ whole genome shotgun (WGS) entry which is preliminary data.</text>
</comment>